<sequence length="400" mass="44804">MSLGAFLLIQNEPNGLSRDDGKRLDGMTLVPWIKGQPLVWDVTVVDTLADSYVLKSSEVSGSAAEMACKRKHSKYSSIISSNYVFKGLAFETLGPWCKEAIDFINVIGNRLIAESGDSKSKKFLFERISLAIQRGNAASIRGTFPDSAILSEIFTSDLDTFLCKQEWERRLEEELEKPRRDSASQIDDFFEPAHNRHQPTMSYVSMRTLPGTDDDVFLRPPLWEDIASSIQNIDPENANMLGVSPGHVKLEAVDELTANCPPTPSPLLSPLEIKTEKVLQQSTPTLHLMGTPTSPYNQQQPTSPQQTPHYHQQQQQQLHHPHNNNNNNNNNNNTHSQYKYNNAVAPSPAPVQNRVLREEHCLDARRHRHILPPAANNKLLNQQLIESLPPSNTIGGIIQN</sequence>
<evidence type="ECO:0000313" key="2">
    <source>
        <dbReference type="EMBL" id="KAH0821454.1"/>
    </source>
</evidence>
<dbReference type="Proteomes" id="UP000719412">
    <property type="component" value="Unassembled WGS sequence"/>
</dbReference>
<accession>A0A8J6LG61</accession>
<feature type="compositionally biased region" description="Low complexity" evidence="1">
    <location>
        <begin position="291"/>
        <end position="338"/>
    </location>
</feature>
<dbReference type="EMBL" id="JABDTM020007765">
    <property type="protein sequence ID" value="KAH0821454.1"/>
    <property type="molecule type" value="Genomic_DNA"/>
</dbReference>
<gene>
    <name evidence="2" type="ORF">GEV33_001337</name>
</gene>
<organism evidence="2 3">
    <name type="scientific">Tenebrio molitor</name>
    <name type="common">Yellow mealworm beetle</name>
    <dbReference type="NCBI Taxonomy" id="7067"/>
    <lineage>
        <taxon>Eukaryota</taxon>
        <taxon>Metazoa</taxon>
        <taxon>Ecdysozoa</taxon>
        <taxon>Arthropoda</taxon>
        <taxon>Hexapoda</taxon>
        <taxon>Insecta</taxon>
        <taxon>Pterygota</taxon>
        <taxon>Neoptera</taxon>
        <taxon>Endopterygota</taxon>
        <taxon>Coleoptera</taxon>
        <taxon>Polyphaga</taxon>
        <taxon>Cucujiformia</taxon>
        <taxon>Tenebrionidae</taxon>
        <taxon>Tenebrio</taxon>
    </lineage>
</organism>
<feature type="region of interest" description="Disordered" evidence="1">
    <location>
        <begin position="286"/>
        <end position="342"/>
    </location>
</feature>
<comment type="caution">
    <text evidence="2">The sequence shown here is derived from an EMBL/GenBank/DDBJ whole genome shotgun (WGS) entry which is preliminary data.</text>
</comment>
<name>A0A8J6LG61_TENMO</name>
<dbReference type="AlphaFoldDB" id="A0A8J6LG61"/>
<evidence type="ECO:0000256" key="1">
    <source>
        <dbReference type="SAM" id="MobiDB-lite"/>
    </source>
</evidence>
<reference evidence="2" key="1">
    <citation type="journal article" date="2020" name="J Insects Food Feed">
        <title>The yellow mealworm (Tenebrio molitor) genome: a resource for the emerging insects as food and feed industry.</title>
        <authorList>
            <person name="Eriksson T."/>
            <person name="Andere A."/>
            <person name="Kelstrup H."/>
            <person name="Emery V."/>
            <person name="Picard C."/>
        </authorList>
    </citation>
    <scope>NUCLEOTIDE SEQUENCE</scope>
    <source>
        <strain evidence="2">Stoneville</strain>
        <tissue evidence="2">Whole head</tissue>
    </source>
</reference>
<reference evidence="2" key="2">
    <citation type="submission" date="2021-08" db="EMBL/GenBank/DDBJ databases">
        <authorList>
            <person name="Eriksson T."/>
        </authorList>
    </citation>
    <scope>NUCLEOTIDE SEQUENCE</scope>
    <source>
        <strain evidence="2">Stoneville</strain>
        <tissue evidence="2">Whole head</tissue>
    </source>
</reference>
<proteinExistence type="predicted"/>
<protein>
    <submittedName>
        <fullName evidence="2">Uncharacterized protein</fullName>
    </submittedName>
</protein>
<keyword evidence="3" id="KW-1185">Reference proteome</keyword>
<evidence type="ECO:0000313" key="3">
    <source>
        <dbReference type="Proteomes" id="UP000719412"/>
    </source>
</evidence>